<dbReference type="PANTHER" id="PTHR33133:SF1">
    <property type="entry name" value="EXPRESSED PROTEIN-RELATED"/>
    <property type="match status" value="1"/>
</dbReference>
<protein>
    <recommendedName>
        <fullName evidence="4">Glycerophosphoryl diester phosphodiesterase membrane domain-containing protein</fullName>
    </recommendedName>
</protein>
<accession>A0A0A5GHR5</accession>
<feature type="transmembrane region" description="Helical" evidence="1">
    <location>
        <begin position="29"/>
        <end position="50"/>
    </location>
</feature>
<name>A0A0A5GHR5_9BACI</name>
<proteinExistence type="predicted"/>
<feature type="transmembrane region" description="Helical" evidence="1">
    <location>
        <begin position="236"/>
        <end position="257"/>
    </location>
</feature>
<keyword evidence="1" id="KW-1133">Transmembrane helix</keyword>
<dbReference type="AlphaFoldDB" id="A0A0A5GHR5"/>
<gene>
    <name evidence="2" type="ORF">N783_20055</name>
</gene>
<keyword evidence="1" id="KW-0812">Transmembrane</keyword>
<dbReference type="OrthoDB" id="2375893at2"/>
<evidence type="ECO:0000313" key="2">
    <source>
        <dbReference type="EMBL" id="KGX90655.1"/>
    </source>
</evidence>
<evidence type="ECO:0000256" key="1">
    <source>
        <dbReference type="SAM" id="Phobius"/>
    </source>
</evidence>
<reference evidence="2 3" key="1">
    <citation type="submission" date="2013-08" db="EMBL/GenBank/DDBJ databases">
        <authorList>
            <person name="Huang J."/>
            <person name="Wang G."/>
        </authorList>
    </citation>
    <scope>NUCLEOTIDE SEQUENCE [LARGE SCALE GENOMIC DNA]</scope>
    <source>
        <strain evidence="2 3">BH030004</strain>
    </source>
</reference>
<dbReference type="Proteomes" id="UP000030403">
    <property type="component" value="Unassembled WGS sequence"/>
</dbReference>
<dbReference type="STRING" id="1385511.GCA_000425225_01494"/>
<dbReference type="EMBL" id="AVPF01000006">
    <property type="protein sequence ID" value="KGX90655.1"/>
    <property type="molecule type" value="Genomic_DNA"/>
</dbReference>
<evidence type="ECO:0000313" key="3">
    <source>
        <dbReference type="Proteomes" id="UP000030403"/>
    </source>
</evidence>
<organism evidence="2 3">
    <name type="scientific">Pontibacillus marinus BH030004 = DSM 16465</name>
    <dbReference type="NCBI Taxonomy" id="1385511"/>
    <lineage>
        <taxon>Bacteria</taxon>
        <taxon>Bacillati</taxon>
        <taxon>Bacillota</taxon>
        <taxon>Bacilli</taxon>
        <taxon>Bacillales</taxon>
        <taxon>Bacillaceae</taxon>
        <taxon>Pontibacillus</taxon>
    </lineage>
</organism>
<dbReference type="eggNOG" id="COG4223">
    <property type="taxonomic scope" value="Bacteria"/>
</dbReference>
<feature type="transmembrane region" description="Helical" evidence="1">
    <location>
        <begin position="146"/>
        <end position="168"/>
    </location>
</feature>
<keyword evidence="3" id="KW-1185">Reference proteome</keyword>
<feature type="transmembrane region" description="Helical" evidence="1">
    <location>
        <begin position="269"/>
        <end position="289"/>
    </location>
</feature>
<sequence length="321" mass="35369">MEIKQTKPKSFSEILDHSFRIVKQNFSSLFLLVLILLGPLYLIQSIFMLASGTSFFRQTGEGTFLENFLQNAEGTGAPGTTGAPFPANIDNLGLIIAYAVIMPIIAMVLYILAQSSIILATKKIQNQESWTNGEVIKQAMSRFWPLLGSSLLFVLMVFGAFLVFVLVMTLVGGGMQGAPMAGAMVTIFIIILALFAGFAYLFTKMSVFFAAVTYEKVAPGIAKSWRLTKGRFWQTLGVYVVFYILISITGAIINMVMTLLLGSSVVASLVSYLVTIITTLIFFVGYSILYMDLKVRNEADDLKEMIDSYKTETTPEPPSHE</sequence>
<dbReference type="RefSeq" id="WP_027448389.1">
    <property type="nucleotide sequence ID" value="NZ_AVPF01000006.1"/>
</dbReference>
<feature type="transmembrane region" description="Helical" evidence="1">
    <location>
        <begin position="92"/>
        <end position="113"/>
    </location>
</feature>
<feature type="transmembrane region" description="Helical" evidence="1">
    <location>
        <begin position="180"/>
        <end position="202"/>
    </location>
</feature>
<dbReference type="PANTHER" id="PTHR33133">
    <property type="entry name" value="OS08G0107100 PROTEIN-RELATED"/>
    <property type="match status" value="1"/>
</dbReference>
<keyword evidence="1" id="KW-0472">Membrane</keyword>
<comment type="caution">
    <text evidence="2">The sequence shown here is derived from an EMBL/GenBank/DDBJ whole genome shotgun (WGS) entry which is preliminary data.</text>
</comment>
<evidence type="ECO:0008006" key="4">
    <source>
        <dbReference type="Google" id="ProtNLM"/>
    </source>
</evidence>